<feature type="region of interest" description="Disordered" evidence="1">
    <location>
        <begin position="144"/>
        <end position="178"/>
    </location>
</feature>
<gene>
    <name evidence="3" type="ORF">Cvel_6383</name>
</gene>
<reference evidence="3" key="1">
    <citation type="submission" date="2014-11" db="EMBL/GenBank/DDBJ databases">
        <authorList>
            <person name="Otto D Thomas"/>
            <person name="Naeem Raeece"/>
        </authorList>
    </citation>
    <scope>NUCLEOTIDE SEQUENCE</scope>
</reference>
<organism evidence="3">
    <name type="scientific">Chromera velia CCMP2878</name>
    <dbReference type="NCBI Taxonomy" id="1169474"/>
    <lineage>
        <taxon>Eukaryota</taxon>
        <taxon>Sar</taxon>
        <taxon>Alveolata</taxon>
        <taxon>Colpodellida</taxon>
        <taxon>Chromeraceae</taxon>
        <taxon>Chromera</taxon>
    </lineage>
</organism>
<sequence>MQALLTVFRLLLLSPLNNGGIEEVSGVEEVALKRVSISPHGSSTAFQSHAEKVELVCSVILKSPFPDTILHLHFDSAKVSQLHHEVKVEVGVHSTSTLVPLNSATSPDVHIPLESDRHGKVEVLVFNKASELLQKKYLLHLNSTGDCPNNTENQTVTDSNGGTSEPRRNLDTGTRISSIEITPEIAEVWNWFFSDAPKGSEGTDTSAFSSQAQTPPPPPFVKESTPEALQKETTNQPQQQQQQQQQPVSSHKETPSLQNSPPFRAVAAGTC</sequence>
<evidence type="ECO:0000256" key="2">
    <source>
        <dbReference type="SAM" id="SignalP"/>
    </source>
</evidence>
<feature type="compositionally biased region" description="Low complexity" evidence="1">
    <location>
        <begin position="236"/>
        <end position="247"/>
    </location>
</feature>
<name>A0A0G4HD14_9ALVE</name>
<keyword evidence="2" id="KW-0732">Signal</keyword>
<feature type="compositionally biased region" description="Polar residues" evidence="1">
    <location>
        <begin position="202"/>
        <end position="213"/>
    </location>
</feature>
<feature type="region of interest" description="Disordered" evidence="1">
    <location>
        <begin position="199"/>
        <end position="271"/>
    </location>
</feature>
<proteinExistence type="predicted"/>
<dbReference type="VEuPathDB" id="CryptoDB:Cvel_6383"/>
<feature type="signal peptide" evidence="2">
    <location>
        <begin position="1"/>
        <end position="19"/>
    </location>
</feature>
<dbReference type="EMBL" id="CDMZ01002333">
    <property type="protein sequence ID" value="CEM41899.1"/>
    <property type="molecule type" value="Genomic_DNA"/>
</dbReference>
<feature type="chain" id="PRO_5005191841" evidence="2">
    <location>
        <begin position="20"/>
        <end position="271"/>
    </location>
</feature>
<feature type="compositionally biased region" description="Polar residues" evidence="1">
    <location>
        <begin position="144"/>
        <end position="163"/>
    </location>
</feature>
<evidence type="ECO:0000256" key="1">
    <source>
        <dbReference type="SAM" id="MobiDB-lite"/>
    </source>
</evidence>
<evidence type="ECO:0000313" key="3">
    <source>
        <dbReference type="EMBL" id="CEM41899.1"/>
    </source>
</evidence>
<accession>A0A0G4HD14</accession>
<protein>
    <submittedName>
        <fullName evidence="3">Uncharacterized protein</fullName>
    </submittedName>
</protein>
<dbReference type="AlphaFoldDB" id="A0A0G4HD14"/>